<dbReference type="Proteomes" id="UP001177670">
    <property type="component" value="Unassembled WGS sequence"/>
</dbReference>
<dbReference type="Pfam" id="PF02185">
    <property type="entry name" value="HR1"/>
    <property type="match status" value="1"/>
</dbReference>
<feature type="domain" description="REM-1" evidence="3">
    <location>
        <begin position="60"/>
        <end position="137"/>
    </location>
</feature>
<evidence type="ECO:0000313" key="4">
    <source>
        <dbReference type="EMBL" id="KAK1118753.1"/>
    </source>
</evidence>
<evidence type="ECO:0000256" key="2">
    <source>
        <dbReference type="SAM" id="MobiDB-lite"/>
    </source>
</evidence>
<reference evidence="4" key="1">
    <citation type="submission" date="2021-10" db="EMBL/GenBank/DDBJ databases">
        <title>Melipona bicolor Genome sequencing and assembly.</title>
        <authorList>
            <person name="Araujo N.S."/>
            <person name="Arias M.C."/>
        </authorList>
    </citation>
    <scope>NUCLEOTIDE SEQUENCE</scope>
    <source>
        <strain evidence="4">USP_2M_L1-L4_2017</strain>
        <tissue evidence="4">Whole body</tissue>
    </source>
</reference>
<proteinExistence type="predicted"/>
<keyword evidence="1" id="KW-0175">Coiled coil</keyword>
<dbReference type="InterPro" id="IPR036274">
    <property type="entry name" value="HR1_rpt_sf"/>
</dbReference>
<dbReference type="EMBL" id="JAHYIQ010000041">
    <property type="protein sequence ID" value="KAK1118753.1"/>
    <property type="molecule type" value="Genomic_DNA"/>
</dbReference>
<dbReference type="SUPFAM" id="SSF46585">
    <property type="entry name" value="HR1 repeat"/>
    <property type="match status" value="2"/>
</dbReference>
<evidence type="ECO:0000313" key="5">
    <source>
        <dbReference type="Proteomes" id="UP001177670"/>
    </source>
</evidence>
<dbReference type="Gene3D" id="1.10.287.160">
    <property type="entry name" value="HR1 repeat"/>
    <property type="match status" value="2"/>
</dbReference>
<keyword evidence="5" id="KW-1185">Reference proteome</keyword>
<dbReference type="GO" id="GO:0007165">
    <property type="term" value="P:signal transduction"/>
    <property type="evidence" value="ECO:0007669"/>
    <property type="project" value="InterPro"/>
</dbReference>
<feature type="region of interest" description="Disordered" evidence="2">
    <location>
        <begin position="134"/>
        <end position="157"/>
    </location>
</feature>
<organism evidence="4 5">
    <name type="scientific">Melipona bicolor</name>
    <dbReference type="NCBI Taxonomy" id="60889"/>
    <lineage>
        <taxon>Eukaryota</taxon>
        <taxon>Metazoa</taxon>
        <taxon>Ecdysozoa</taxon>
        <taxon>Arthropoda</taxon>
        <taxon>Hexapoda</taxon>
        <taxon>Insecta</taxon>
        <taxon>Pterygota</taxon>
        <taxon>Neoptera</taxon>
        <taxon>Endopterygota</taxon>
        <taxon>Hymenoptera</taxon>
        <taxon>Apocrita</taxon>
        <taxon>Aculeata</taxon>
        <taxon>Apoidea</taxon>
        <taxon>Anthophila</taxon>
        <taxon>Apidae</taxon>
        <taxon>Melipona</taxon>
    </lineage>
</organism>
<feature type="region of interest" description="Disordered" evidence="2">
    <location>
        <begin position="1"/>
        <end position="32"/>
    </location>
</feature>
<gene>
    <name evidence="4" type="ORF">K0M31_014753</name>
</gene>
<dbReference type="PROSITE" id="PS51860">
    <property type="entry name" value="REM_1"/>
    <property type="match status" value="1"/>
</dbReference>
<sequence length="252" mass="28674">MEERKPYEVLQPGNKESLCRRPLPAKTANNGARVLSGSRNSFLFSPPIFVSDTPLSPMGPSSPSQEGLFTDLRLLSLEKQLNIELKVKQGAENMIQSLTSGRDKKLLQEAQQMLDDSRAKIEFLRMRIMKVRQARQQQHARGDAPPPNGEATSNKDRYEPSLELALEERVEELRHRLRIEAAVVEGAKNVIRLLQSAKVADKKALTESRERAFNVDDYVEFEQQWRIRTSLEIALPNPRYPVVFYDAFSGRA</sequence>
<evidence type="ECO:0000256" key="1">
    <source>
        <dbReference type="PROSITE-ProRule" id="PRU01207"/>
    </source>
</evidence>
<dbReference type="CDD" id="cd11623">
    <property type="entry name" value="HR1_PKN_2"/>
    <property type="match status" value="1"/>
</dbReference>
<protein>
    <recommendedName>
        <fullName evidence="3">REM-1 domain-containing protein</fullName>
    </recommendedName>
</protein>
<comment type="caution">
    <text evidence="4">The sequence shown here is derived from an EMBL/GenBank/DDBJ whole genome shotgun (WGS) entry which is preliminary data.</text>
</comment>
<dbReference type="InterPro" id="IPR011072">
    <property type="entry name" value="HR1_rho-bd"/>
</dbReference>
<dbReference type="AlphaFoldDB" id="A0AA40FGT0"/>
<name>A0AA40FGT0_9HYME</name>
<accession>A0AA40FGT0</accession>
<dbReference type="SMART" id="SM00742">
    <property type="entry name" value="Hr1"/>
    <property type="match status" value="2"/>
</dbReference>
<evidence type="ECO:0000259" key="3">
    <source>
        <dbReference type="PROSITE" id="PS51860"/>
    </source>
</evidence>